<dbReference type="EMBL" id="FQYP01000009">
    <property type="protein sequence ID" value="SHJ49642.1"/>
    <property type="molecule type" value="Genomic_DNA"/>
</dbReference>
<gene>
    <name evidence="2" type="ORF">SAMN04488508_109223</name>
</gene>
<organism evidence="2 3">
    <name type="scientific">Aquimarina spongiae</name>
    <dbReference type="NCBI Taxonomy" id="570521"/>
    <lineage>
        <taxon>Bacteria</taxon>
        <taxon>Pseudomonadati</taxon>
        <taxon>Bacteroidota</taxon>
        <taxon>Flavobacteriia</taxon>
        <taxon>Flavobacteriales</taxon>
        <taxon>Flavobacteriaceae</taxon>
        <taxon>Aquimarina</taxon>
    </lineage>
</organism>
<evidence type="ECO:0008006" key="4">
    <source>
        <dbReference type="Google" id="ProtNLM"/>
    </source>
</evidence>
<protein>
    <recommendedName>
        <fullName evidence="4">DUF1330 domain-containing protein</fullName>
    </recommendedName>
</protein>
<evidence type="ECO:0000256" key="1">
    <source>
        <dbReference type="SAM" id="SignalP"/>
    </source>
</evidence>
<accession>A0A1M6JSP3</accession>
<evidence type="ECO:0000313" key="3">
    <source>
        <dbReference type="Proteomes" id="UP000184432"/>
    </source>
</evidence>
<sequence length="231" mass="26899">MKLLKIITLLVIFIGNSSLFAQANIKSVNLKKGQILDILMLTTKPETEKAFEKYRKTAFPVAFKRSYKPLPGFRIVETTQGNIQPTSFIFGQWSDLNNREQFISEIETVVPDFHEQRRTIWSIFNLVYYEMPEDLSFSMDKNKYNVVTAYWKKDNSSFDAFTKQWFKKSTATGGKTVLKLTNGKSPAGYYYNPDLLVVTEWESKKEFETFMKDKGIYKNESVLHVNQFVIN</sequence>
<evidence type="ECO:0000313" key="2">
    <source>
        <dbReference type="EMBL" id="SHJ49642.1"/>
    </source>
</evidence>
<keyword evidence="3" id="KW-1185">Reference proteome</keyword>
<dbReference type="RefSeq" id="WP_073320189.1">
    <property type="nucleotide sequence ID" value="NZ_FQYP01000009.1"/>
</dbReference>
<dbReference type="STRING" id="570521.SAMN04488508_109223"/>
<name>A0A1M6JSP3_9FLAO</name>
<dbReference type="Proteomes" id="UP000184432">
    <property type="component" value="Unassembled WGS sequence"/>
</dbReference>
<proteinExistence type="predicted"/>
<feature type="chain" id="PRO_5012522666" description="DUF1330 domain-containing protein" evidence="1">
    <location>
        <begin position="24"/>
        <end position="231"/>
    </location>
</feature>
<dbReference type="OrthoDB" id="1159279at2"/>
<feature type="signal peptide" evidence="1">
    <location>
        <begin position="1"/>
        <end position="23"/>
    </location>
</feature>
<keyword evidence="1" id="KW-0732">Signal</keyword>
<reference evidence="3" key="1">
    <citation type="submission" date="2016-11" db="EMBL/GenBank/DDBJ databases">
        <authorList>
            <person name="Varghese N."/>
            <person name="Submissions S."/>
        </authorList>
    </citation>
    <scope>NUCLEOTIDE SEQUENCE [LARGE SCALE GENOMIC DNA]</scope>
    <source>
        <strain evidence="3">DSM 22623</strain>
    </source>
</reference>
<dbReference type="AlphaFoldDB" id="A0A1M6JSP3"/>